<keyword evidence="5 9" id="KW-0067">ATP-binding</keyword>
<dbReference type="EMBL" id="DTGT01000423">
    <property type="protein sequence ID" value="HGH62198.1"/>
    <property type="molecule type" value="Genomic_DNA"/>
</dbReference>
<evidence type="ECO:0000256" key="6">
    <source>
        <dbReference type="ARBA" id="ARBA00022962"/>
    </source>
</evidence>
<evidence type="ECO:0000256" key="1">
    <source>
        <dbReference type="ARBA" id="ARBA00005187"/>
    </source>
</evidence>
<evidence type="ECO:0000256" key="9">
    <source>
        <dbReference type="PIRSR" id="PIRSR001589-2"/>
    </source>
</evidence>
<dbReference type="GO" id="GO:0005829">
    <property type="term" value="C:cytosol"/>
    <property type="evidence" value="ECO:0007669"/>
    <property type="project" value="TreeGrafter"/>
</dbReference>
<proteinExistence type="inferred from homology"/>
<sequence length="645" mass="72792">MCGICGIVFLEPDVSPSQSALEAMNRTMIHRGPDDEGYFISGPVGLAMRRLSIIDLQGGRQPISNEDGSIHVVFNGEIYNFLELRTYLAARGHIFRSNSDTEVIVHLYEEHGHECVNRLYGMFSFALWDGRNDALLLARDRLGIKPLHYSFTPNRLLVFASEIKALLAAGISREPDYQALYDYLSLMYVPTPSSAFAAIKKLPPASYLVCSRSGVKIVQYWDIPLPDAGSENGASGNYEDEILSLLEKAVARHMIADVPVAAFLSGGLDSTTVAAIMATKLGMPLKTFTIGFHHASYDESKEARLVAETLGTAHHEQKVGPDMIESIPGLLDMFDEPFADYSAIPTFLVSKFAAKEVKVVLTGDGGDEIFAGYPTHYAYRVSRLFRLIPRLIRERLINPLVAALPTSMDRISFDYMAKRFVTGVDLPFEQGHYWWKVIFNEEEKALLCSADLVRAGFRDSFEVFERYFCKARKAHPLNQLLYVDAKTFLLDDNLVKVDRMTMANSLEARVPLLDHELVERLATIPPHIKSRGFETKRLLRKAVKPLLPRSIRKGKKKGFTPPLPYWIKGELRPLFEEYFAESRLNSFGMLDPRYCRDLLTEHLHGQRDNNRQLWTVLGLMRWLENQRKPPSCHSDNSPLVAGGNR</sequence>
<evidence type="ECO:0000256" key="5">
    <source>
        <dbReference type="ARBA" id="ARBA00022840"/>
    </source>
</evidence>
<name>A0A7C4ATF1_9BACT</name>
<dbReference type="CDD" id="cd01991">
    <property type="entry name" value="Asn_synthase_B_C"/>
    <property type="match status" value="1"/>
</dbReference>
<evidence type="ECO:0000313" key="12">
    <source>
        <dbReference type="EMBL" id="HGH62198.1"/>
    </source>
</evidence>
<dbReference type="InterPro" id="IPR017932">
    <property type="entry name" value="GATase_2_dom"/>
</dbReference>
<dbReference type="InterPro" id="IPR033738">
    <property type="entry name" value="AsnB_N"/>
</dbReference>
<feature type="site" description="Important for beta-aspartyl-AMP intermediate formation" evidence="10">
    <location>
        <position position="364"/>
    </location>
</feature>
<dbReference type="InterPro" id="IPR001962">
    <property type="entry name" value="Asn_synthase"/>
</dbReference>
<dbReference type="InterPro" id="IPR014729">
    <property type="entry name" value="Rossmann-like_a/b/a_fold"/>
</dbReference>
<dbReference type="InterPro" id="IPR006426">
    <property type="entry name" value="Asn_synth_AEB"/>
</dbReference>
<dbReference type="GO" id="GO:0006529">
    <property type="term" value="P:asparagine biosynthetic process"/>
    <property type="evidence" value="ECO:0007669"/>
    <property type="project" value="UniProtKB-KW"/>
</dbReference>
<feature type="domain" description="Glutamine amidotransferase type-2" evidence="11">
    <location>
        <begin position="2"/>
        <end position="213"/>
    </location>
</feature>
<dbReference type="PROSITE" id="PS51278">
    <property type="entry name" value="GATASE_TYPE_2"/>
    <property type="match status" value="1"/>
</dbReference>
<dbReference type="NCBIfam" id="TIGR01536">
    <property type="entry name" value="asn_synth_AEB"/>
    <property type="match status" value="1"/>
</dbReference>
<keyword evidence="8" id="KW-0061">Asparagine biosynthesis</keyword>
<feature type="active site" description="For GATase activity" evidence="8">
    <location>
        <position position="2"/>
    </location>
</feature>
<evidence type="ECO:0000256" key="7">
    <source>
        <dbReference type="ARBA" id="ARBA00048741"/>
    </source>
</evidence>
<organism evidence="12">
    <name type="scientific">Desulfomonile tiedjei</name>
    <dbReference type="NCBI Taxonomy" id="2358"/>
    <lineage>
        <taxon>Bacteria</taxon>
        <taxon>Pseudomonadati</taxon>
        <taxon>Thermodesulfobacteriota</taxon>
        <taxon>Desulfomonilia</taxon>
        <taxon>Desulfomonilales</taxon>
        <taxon>Desulfomonilaceae</taxon>
        <taxon>Desulfomonile</taxon>
    </lineage>
</organism>
<keyword evidence="4 9" id="KW-0547">Nucleotide-binding</keyword>
<dbReference type="PANTHER" id="PTHR43284">
    <property type="entry name" value="ASPARAGINE SYNTHETASE (GLUTAMINE-HYDROLYZING)"/>
    <property type="match status" value="1"/>
</dbReference>
<accession>A0A7C4ATF1</accession>
<dbReference type="CDD" id="cd00712">
    <property type="entry name" value="AsnB"/>
    <property type="match status" value="1"/>
</dbReference>
<comment type="similarity">
    <text evidence="2">Belongs to the asparagine synthetase family.</text>
</comment>
<dbReference type="PIRSF" id="PIRSF001589">
    <property type="entry name" value="Asn_synthetase_glu-h"/>
    <property type="match status" value="1"/>
</dbReference>
<keyword evidence="12" id="KW-0436">Ligase</keyword>
<dbReference type="Gene3D" id="3.40.50.620">
    <property type="entry name" value="HUPs"/>
    <property type="match status" value="2"/>
</dbReference>
<reference evidence="12" key="1">
    <citation type="journal article" date="2020" name="mSystems">
        <title>Genome- and Community-Level Interaction Insights into Carbon Utilization and Element Cycling Functions of Hydrothermarchaeota in Hydrothermal Sediment.</title>
        <authorList>
            <person name="Zhou Z."/>
            <person name="Liu Y."/>
            <person name="Xu W."/>
            <person name="Pan J."/>
            <person name="Luo Z.H."/>
            <person name="Li M."/>
        </authorList>
    </citation>
    <scope>NUCLEOTIDE SEQUENCE [LARGE SCALE GENOMIC DNA]</scope>
    <source>
        <strain evidence="12">SpSt-769</strain>
    </source>
</reference>
<dbReference type="Pfam" id="PF13537">
    <property type="entry name" value="GATase_7"/>
    <property type="match status" value="1"/>
</dbReference>
<comment type="catalytic activity">
    <reaction evidence="7">
        <text>L-aspartate + L-glutamine + ATP + H2O = L-asparagine + L-glutamate + AMP + diphosphate + H(+)</text>
        <dbReference type="Rhea" id="RHEA:12228"/>
        <dbReference type="ChEBI" id="CHEBI:15377"/>
        <dbReference type="ChEBI" id="CHEBI:15378"/>
        <dbReference type="ChEBI" id="CHEBI:29985"/>
        <dbReference type="ChEBI" id="CHEBI:29991"/>
        <dbReference type="ChEBI" id="CHEBI:30616"/>
        <dbReference type="ChEBI" id="CHEBI:33019"/>
        <dbReference type="ChEBI" id="CHEBI:58048"/>
        <dbReference type="ChEBI" id="CHEBI:58359"/>
        <dbReference type="ChEBI" id="CHEBI:456215"/>
        <dbReference type="EC" id="6.3.5.4"/>
    </reaction>
</comment>
<dbReference type="InterPro" id="IPR029055">
    <property type="entry name" value="Ntn_hydrolases_N"/>
</dbReference>
<dbReference type="SUPFAM" id="SSF52402">
    <property type="entry name" value="Adenine nucleotide alpha hydrolases-like"/>
    <property type="match status" value="1"/>
</dbReference>
<feature type="binding site" evidence="9">
    <location>
        <position position="100"/>
    </location>
    <ligand>
        <name>L-glutamine</name>
        <dbReference type="ChEBI" id="CHEBI:58359"/>
    </ligand>
</feature>
<dbReference type="GO" id="GO:0005524">
    <property type="term" value="F:ATP binding"/>
    <property type="evidence" value="ECO:0007669"/>
    <property type="project" value="UniProtKB-KW"/>
</dbReference>
<evidence type="ECO:0000256" key="3">
    <source>
        <dbReference type="ARBA" id="ARBA00012737"/>
    </source>
</evidence>
<dbReference type="SUPFAM" id="SSF56235">
    <property type="entry name" value="N-terminal nucleophile aminohydrolases (Ntn hydrolases)"/>
    <property type="match status" value="1"/>
</dbReference>
<feature type="binding site" evidence="9">
    <location>
        <position position="290"/>
    </location>
    <ligand>
        <name>ATP</name>
        <dbReference type="ChEBI" id="CHEBI:30616"/>
    </ligand>
</feature>
<keyword evidence="6 8" id="KW-0315">Glutamine amidotransferase</keyword>
<evidence type="ECO:0000256" key="2">
    <source>
        <dbReference type="ARBA" id="ARBA00005752"/>
    </source>
</evidence>
<dbReference type="Gene3D" id="3.60.20.10">
    <property type="entry name" value="Glutamine Phosphoribosylpyrophosphate, subunit 1, domain 1"/>
    <property type="match status" value="1"/>
</dbReference>
<dbReference type="InterPro" id="IPR051786">
    <property type="entry name" value="ASN_synthetase/amidase"/>
</dbReference>
<evidence type="ECO:0000256" key="4">
    <source>
        <dbReference type="ARBA" id="ARBA00022741"/>
    </source>
</evidence>
<dbReference type="GO" id="GO:0004066">
    <property type="term" value="F:asparagine synthase (glutamine-hydrolyzing) activity"/>
    <property type="evidence" value="ECO:0007669"/>
    <property type="project" value="UniProtKB-EC"/>
</dbReference>
<comment type="caution">
    <text evidence="12">The sequence shown here is derived from an EMBL/GenBank/DDBJ whole genome shotgun (WGS) entry which is preliminary data.</text>
</comment>
<dbReference type="Pfam" id="PF00733">
    <property type="entry name" value="Asn_synthase"/>
    <property type="match status" value="1"/>
</dbReference>
<dbReference type="EC" id="6.3.5.4" evidence="3"/>
<keyword evidence="8" id="KW-0028">Amino-acid biosynthesis</keyword>
<comment type="pathway">
    <text evidence="1">Amino-acid biosynthesis; L-asparagine biosynthesis; L-asparagine from L-aspartate (L-Gln route): step 1/1.</text>
</comment>
<gene>
    <name evidence="12" type="primary">asnB</name>
    <name evidence="12" type="ORF">ENV54_12970</name>
</gene>
<dbReference type="PANTHER" id="PTHR43284:SF1">
    <property type="entry name" value="ASPARAGINE SYNTHETASE"/>
    <property type="match status" value="1"/>
</dbReference>
<evidence type="ECO:0000256" key="10">
    <source>
        <dbReference type="PIRSR" id="PIRSR001589-3"/>
    </source>
</evidence>
<dbReference type="AlphaFoldDB" id="A0A7C4ATF1"/>
<evidence type="ECO:0000256" key="8">
    <source>
        <dbReference type="PIRSR" id="PIRSR001589-1"/>
    </source>
</evidence>
<protein>
    <recommendedName>
        <fullName evidence="3">asparagine synthase (glutamine-hydrolyzing)</fullName>
        <ecNumber evidence="3">6.3.5.4</ecNumber>
    </recommendedName>
</protein>
<evidence type="ECO:0000259" key="11">
    <source>
        <dbReference type="PROSITE" id="PS51278"/>
    </source>
</evidence>